<evidence type="ECO:0000313" key="3">
    <source>
        <dbReference type="EMBL" id="UPQ80262.1"/>
    </source>
</evidence>
<dbReference type="PANTHER" id="PTHR34477:SF1">
    <property type="entry name" value="UPF0213 PROTEIN YHBQ"/>
    <property type="match status" value="1"/>
</dbReference>
<evidence type="ECO:0000259" key="2">
    <source>
        <dbReference type="PROSITE" id="PS50164"/>
    </source>
</evidence>
<dbReference type="PANTHER" id="PTHR34477">
    <property type="entry name" value="UPF0213 PROTEIN YHBQ"/>
    <property type="match status" value="1"/>
</dbReference>
<feature type="domain" description="GIY-YIG" evidence="2">
    <location>
        <begin position="1"/>
        <end position="77"/>
    </location>
</feature>
<evidence type="ECO:0000313" key="4">
    <source>
        <dbReference type="Proteomes" id="UP000830583"/>
    </source>
</evidence>
<sequence>MHIVYILHSQKLNRFYIGYTTNLDLRLDFHLHDTQARKFTYKADDWTLFFSLACTSKNQALAIEKHIKAMKSKVYIENLAIYPEITSKLLNKYATSDC</sequence>
<dbReference type="InterPro" id="IPR050190">
    <property type="entry name" value="UPF0213_domain"/>
</dbReference>
<dbReference type="CDD" id="cd10449">
    <property type="entry name" value="GIY-YIG_SLX1_like"/>
    <property type="match status" value="1"/>
</dbReference>
<dbReference type="SUPFAM" id="SSF82771">
    <property type="entry name" value="GIY-YIG endonuclease"/>
    <property type="match status" value="1"/>
</dbReference>
<dbReference type="InterPro" id="IPR000305">
    <property type="entry name" value="GIY-YIG_endonuc"/>
</dbReference>
<proteinExistence type="inferred from homology"/>
<accession>A0ABY4KHH5</accession>
<keyword evidence="4" id="KW-1185">Reference proteome</keyword>
<dbReference type="Gene3D" id="3.40.1440.10">
    <property type="entry name" value="GIY-YIG endonuclease"/>
    <property type="match status" value="1"/>
</dbReference>
<dbReference type="RefSeq" id="WP_248436070.1">
    <property type="nucleotide sequence ID" value="NZ_CP096205.1"/>
</dbReference>
<name>A0ABY4KHH5_9FLAO</name>
<evidence type="ECO:0000256" key="1">
    <source>
        <dbReference type="ARBA" id="ARBA00007435"/>
    </source>
</evidence>
<dbReference type="EMBL" id="CP096205">
    <property type="protein sequence ID" value="UPQ80262.1"/>
    <property type="molecule type" value="Genomic_DNA"/>
</dbReference>
<dbReference type="Pfam" id="PF01541">
    <property type="entry name" value="GIY-YIG"/>
    <property type="match status" value="1"/>
</dbReference>
<dbReference type="PROSITE" id="PS50164">
    <property type="entry name" value="GIY_YIG"/>
    <property type="match status" value="1"/>
</dbReference>
<gene>
    <name evidence="3" type="ORF">M0M57_05350</name>
</gene>
<dbReference type="Proteomes" id="UP000830583">
    <property type="component" value="Chromosome"/>
</dbReference>
<protein>
    <submittedName>
        <fullName evidence="3">GIY-YIG nuclease family protein</fullName>
    </submittedName>
</protein>
<reference evidence="3" key="1">
    <citation type="submission" date="2022-04" db="EMBL/GenBank/DDBJ databases">
        <title>Consumption of N2O by Flavobacterium azooxidireducens sp. nov. isolated from Decomposing Leaf Litter of Phragmites australis (Cav.).</title>
        <authorList>
            <person name="Behrendt U."/>
            <person name="Spanner T."/>
            <person name="Augustin J."/>
            <person name="Horn M.A."/>
            <person name="Kolb S."/>
            <person name="Ulrich A."/>
        </authorList>
    </citation>
    <scope>NUCLEOTIDE SEQUENCE</scope>
    <source>
        <strain evidence="3">IGB 4-14</strain>
    </source>
</reference>
<comment type="similarity">
    <text evidence="1">Belongs to the UPF0213 family.</text>
</comment>
<organism evidence="3 4">
    <name type="scientific">Flavobacterium azooxidireducens</name>
    <dbReference type="NCBI Taxonomy" id="1871076"/>
    <lineage>
        <taxon>Bacteria</taxon>
        <taxon>Pseudomonadati</taxon>
        <taxon>Bacteroidota</taxon>
        <taxon>Flavobacteriia</taxon>
        <taxon>Flavobacteriales</taxon>
        <taxon>Flavobacteriaceae</taxon>
        <taxon>Flavobacterium</taxon>
    </lineage>
</organism>
<dbReference type="InterPro" id="IPR035901">
    <property type="entry name" value="GIY-YIG_endonuc_sf"/>
</dbReference>